<dbReference type="GO" id="GO:0000976">
    <property type="term" value="F:transcription cis-regulatory region binding"/>
    <property type="evidence" value="ECO:0007669"/>
    <property type="project" value="TreeGrafter"/>
</dbReference>
<dbReference type="CDD" id="cd00067">
    <property type="entry name" value="GAL4"/>
    <property type="match status" value="1"/>
</dbReference>
<dbReference type="InterPro" id="IPR036864">
    <property type="entry name" value="Zn2-C6_fun-type_DNA-bd_sf"/>
</dbReference>
<evidence type="ECO:0000256" key="2">
    <source>
        <dbReference type="ARBA" id="ARBA00022723"/>
    </source>
</evidence>
<comment type="caution">
    <text evidence="9">The sequence shown here is derived from an EMBL/GenBank/DDBJ whole genome shotgun (WGS) entry which is preliminary data.</text>
</comment>
<dbReference type="SMART" id="SM00066">
    <property type="entry name" value="GAL4"/>
    <property type="match status" value="1"/>
</dbReference>
<keyword evidence="6" id="KW-0539">Nucleus</keyword>
<evidence type="ECO:0000256" key="5">
    <source>
        <dbReference type="ARBA" id="ARBA00023163"/>
    </source>
</evidence>
<dbReference type="PROSITE" id="PS50048">
    <property type="entry name" value="ZN2_CY6_FUNGAL_2"/>
    <property type="match status" value="1"/>
</dbReference>
<feature type="region of interest" description="Disordered" evidence="7">
    <location>
        <begin position="151"/>
        <end position="176"/>
    </location>
</feature>
<dbReference type="GO" id="GO:0008270">
    <property type="term" value="F:zinc ion binding"/>
    <property type="evidence" value="ECO:0007669"/>
    <property type="project" value="InterPro"/>
</dbReference>
<feature type="compositionally biased region" description="Polar residues" evidence="7">
    <location>
        <begin position="122"/>
        <end position="134"/>
    </location>
</feature>
<accession>S8AS93</accession>
<evidence type="ECO:0000256" key="4">
    <source>
        <dbReference type="ARBA" id="ARBA00023125"/>
    </source>
</evidence>
<sequence length="637" mass="70927">MRAKACTTCRQWKARCDAAPGVSGGCSRCRSLKQPCVFDASFKRTSKNKCLQQMSTEIQQLRQALLDSTKNTSPSTSSPVSATPSNSNQVPPMDDESPFSTGWQSGLSGLTASGVTPDHVDLQNSATGLQQPTPLSARASPQEILQLQPPLQSATLSDTSSNPIISAADDALSPPTWQRPSWQRPLFVAGDQQPGLTQPSPMNRRLSTASTPYRILGDVGLTRGQVDEQFRTYFAYYHQYLPFKMDSTSPEDIYSKCPLLFWVIIAVASTRKTRARLAPMIKTMVGETMYSRVRFVEAVQAILILCVWPFTTSSLNEDPSHLYSGVAAQMSHQLGLHCHTQNHTHLALSHEQLARTAEVKLTTWMAAFLMNQMQANFLGVPPSVTVDYNLLSNFSHPSIDPTLSKMCRIFHLLTQSALDISGYTPTPSTPLDPNSRLEMVITYGAEFSTLQVQHLDPMNDTLKITFLFARVQLWSFALAEDIPLSQKQIDVVKQAERDACDLIELCYSLNLSISPTYIRRAMCYCAFVLAKILRAQQATQCEVLEDNIEKVRQALMTTSDSRGDIMHKACELLQDIPYFEDKRLSPPITSRMGQSVLYDLMRIGAENTVLGLQMDTRARTQDLSFDLDGFDWNMMGM</sequence>
<evidence type="ECO:0000256" key="7">
    <source>
        <dbReference type="SAM" id="MobiDB-lite"/>
    </source>
</evidence>
<dbReference type="Pfam" id="PF00172">
    <property type="entry name" value="Zn_clus"/>
    <property type="match status" value="1"/>
</dbReference>
<dbReference type="PANTHER" id="PTHR31845">
    <property type="entry name" value="FINGER DOMAIN PROTEIN, PUTATIVE-RELATED"/>
    <property type="match status" value="1"/>
</dbReference>
<keyword evidence="5" id="KW-0804">Transcription</keyword>
<dbReference type="InterPro" id="IPR007219">
    <property type="entry name" value="XnlR_reg_dom"/>
</dbReference>
<dbReference type="GO" id="GO:0005634">
    <property type="term" value="C:nucleus"/>
    <property type="evidence" value="ECO:0007669"/>
    <property type="project" value="UniProtKB-SubCell"/>
</dbReference>
<evidence type="ECO:0000256" key="1">
    <source>
        <dbReference type="ARBA" id="ARBA00004123"/>
    </source>
</evidence>
<dbReference type="OMA" id="GRNHENI"/>
<protein>
    <recommendedName>
        <fullName evidence="8">Zn(2)-C6 fungal-type domain-containing protein</fullName>
    </recommendedName>
</protein>
<dbReference type="AlphaFoldDB" id="S8AS93"/>
<dbReference type="GO" id="GO:0006351">
    <property type="term" value="P:DNA-templated transcription"/>
    <property type="evidence" value="ECO:0007669"/>
    <property type="project" value="InterPro"/>
</dbReference>
<dbReference type="Pfam" id="PF04082">
    <property type="entry name" value="Fungal_trans"/>
    <property type="match status" value="1"/>
</dbReference>
<feature type="compositionally biased region" description="Low complexity" evidence="7">
    <location>
        <begin position="68"/>
        <end position="88"/>
    </location>
</feature>
<feature type="compositionally biased region" description="Polar residues" evidence="7">
    <location>
        <begin position="153"/>
        <end position="164"/>
    </location>
</feature>
<keyword evidence="2" id="KW-0479">Metal-binding</keyword>
<keyword evidence="4" id="KW-0238">DNA-binding</keyword>
<keyword evidence="10" id="KW-1185">Reference proteome</keyword>
<reference evidence="9 10" key="1">
    <citation type="journal article" date="2013" name="PLoS Genet.">
        <title>Genomic mechanisms accounting for the adaptation to parasitism in nematode-trapping fungi.</title>
        <authorList>
            <person name="Meerupati T."/>
            <person name="Andersson K.M."/>
            <person name="Friman E."/>
            <person name="Kumar D."/>
            <person name="Tunlid A."/>
            <person name="Ahren D."/>
        </authorList>
    </citation>
    <scope>NUCLEOTIDE SEQUENCE [LARGE SCALE GENOMIC DNA]</scope>
    <source>
        <strain evidence="9 10">CBS 200.50</strain>
    </source>
</reference>
<dbReference type="InterPro" id="IPR051089">
    <property type="entry name" value="prtT"/>
</dbReference>
<dbReference type="InterPro" id="IPR001138">
    <property type="entry name" value="Zn2Cys6_DnaBD"/>
</dbReference>
<evidence type="ECO:0000256" key="3">
    <source>
        <dbReference type="ARBA" id="ARBA00023015"/>
    </source>
</evidence>
<gene>
    <name evidence="9" type="ORF">H072_136</name>
</gene>
<dbReference type="PANTHER" id="PTHR31845:SF21">
    <property type="entry name" value="REGULATORY PROTEIN LEU3"/>
    <property type="match status" value="1"/>
</dbReference>
<evidence type="ECO:0000256" key="6">
    <source>
        <dbReference type="ARBA" id="ARBA00023242"/>
    </source>
</evidence>
<keyword evidence="3" id="KW-0805">Transcription regulation</keyword>
<dbReference type="CDD" id="cd12148">
    <property type="entry name" value="fungal_TF_MHR"/>
    <property type="match status" value="1"/>
</dbReference>
<dbReference type="PROSITE" id="PS00463">
    <property type="entry name" value="ZN2_CY6_FUNGAL_1"/>
    <property type="match status" value="1"/>
</dbReference>
<proteinExistence type="predicted"/>
<feature type="compositionally biased region" description="Polar residues" evidence="7">
    <location>
        <begin position="98"/>
        <end position="114"/>
    </location>
</feature>
<dbReference type="OrthoDB" id="3163292at2759"/>
<dbReference type="HOGENOM" id="CLU_011455_3_2_1"/>
<reference evidence="10" key="2">
    <citation type="submission" date="2013-04" db="EMBL/GenBank/DDBJ databases">
        <title>Genomic mechanisms accounting for the adaptation to parasitism in nematode-trapping fungi.</title>
        <authorList>
            <person name="Ahren D.G."/>
        </authorList>
    </citation>
    <scope>NUCLEOTIDE SEQUENCE [LARGE SCALE GENOMIC DNA]</scope>
    <source>
        <strain evidence="10">CBS 200.50</strain>
    </source>
</reference>
<organism evidence="9 10">
    <name type="scientific">Dactylellina haptotyla (strain CBS 200.50)</name>
    <name type="common">Nematode-trapping fungus</name>
    <name type="synonym">Monacrosporium haptotylum</name>
    <dbReference type="NCBI Taxonomy" id="1284197"/>
    <lineage>
        <taxon>Eukaryota</taxon>
        <taxon>Fungi</taxon>
        <taxon>Dikarya</taxon>
        <taxon>Ascomycota</taxon>
        <taxon>Pezizomycotina</taxon>
        <taxon>Orbiliomycetes</taxon>
        <taxon>Orbiliales</taxon>
        <taxon>Orbiliaceae</taxon>
        <taxon>Dactylellina</taxon>
    </lineage>
</organism>
<dbReference type="GO" id="GO:0000981">
    <property type="term" value="F:DNA-binding transcription factor activity, RNA polymerase II-specific"/>
    <property type="evidence" value="ECO:0007669"/>
    <property type="project" value="InterPro"/>
</dbReference>
<dbReference type="Gene3D" id="4.10.240.10">
    <property type="entry name" value="Zn(2)-C6 fungal-type DNA-binding domain"/>
    <property type="match status" value="1"/>
</dbReference>
<feature type="domain" description="Zn(2)-C6 fungal-type" evidence="8">
    <location>
        <begin position="5"/>
        <end position="38"/>
    </location>
</feature>
<dbReference type="SUPFAM" id="SSF57701">
    <property type="entry name" value="Zn2/Cys6 DNA-binding domain"/>
    <property type="match status" value="1"/>
</dbReference>
<dbReference type="EMBL" id="AQGS01000003">
    <property type="protein sequence ID" value="EPS45759.1"/>
    <property type="molecule type" value="Genomic_DNA"/>
</dbReference>
<evidence type="ECO:0000313" key="10">
    <source>
        <dbReference type="Proteomes" id="UP000015100"/>
    </source>
</evidence>
<feature type="region of interest" description="Disordered" evidence="7">
    <location>
        <begin position="68"/>
        <end position="139"/>
    </location>
</feature>
<evidence type="ECO:0000313" key="9">
    <source>
        <dbReference type="EMBL" id="EPS45759.1"/>
    </source>
</evidence>
<name>S8AS93_DACHA</name>
<comment type="subcellular location">
    <subcellularLocation>
        <location evidence="1">Nucleus</location>
    </subcellularLocation>
</comment>
<evidence type="ECO:0000259" key="8">
    <source>
        <dbReference type="PROSITE" id="PS50048"/>
    </source>
</evidence>
<dbReference type="STRING" id="1284197.S8AS93"/>
<dbReference type="Proteomes" id="UP000015100">
    <property type="component" value="Unassembled WGS sequence"/>
</dbReference>